<dbReference type="Gene3D" id="3.60.15.10">
    <property type="entry name" value="Ribonuclease Z/Hydroxyacylglutathione hydrolase-like"/>
    <property type="match status" value="1"/>
</dbReference>
<sequence>MLSINDLQIKTISENTAATPLVMAEWGLSMEISINPKKILFDTGAGNINVLRHNMMVMKVVPDQINDMVLSHAHQDHTGGLRYFLAQRAVLTTQEISIYCHPKTMQHTYVQSPILNNAYRFFGCPFNVEEIQRYNATFSFSREPVELMNQSVMTSGEIPMRNDYESVGINFFNKNNDTYELDDEMIDDLALFIQTDLGLVIILGCAHRGMINTIHHAQEITGIDTVFMVIGGTHLAKAPQARLDKTIDEIKRLNIKKVGVSHCTGLYSAAYLQRELGPDVFFIIMPVRLFVLKMEK</sequence>
<dbReference type="PANTHER" id="PTHR13754:SF13">
    <property type="entry name" value="METALLO-BETA-LACTAMASE SUPERFAMILY PROTEIN (AFU_ORTHOLOGUE AFUA_3G07630)"/>
    <property type="match status" value="1"/>
</dbReference>
<organism evidence="1 2">
    <name type="scientific">Candidatus Magnetoglobus multicellularis str. Araruama</name>
    <dbReference type="NCBI Taxonomy" id="890399"/>
    <lineage>
        <taxon>Bacteria</taxon>
        <taxon>Pseudomonadati</taxon>
        <taxon>Thermodesulfobacteriota</taxon>
        <taxon>Desulfobacteria</taxon>
        <taxon>Desulfobacterales</taxon>
        <taxon>Desulfobacteraceae</taxon>
        <taxon>Candidatus Magnetoglobus</taxon>
    </lineage>
</organism>
<dbReference type="InterPro" id="IPR052926">
    <property type="entry name" value="Metallo-beta-lactamase_dom"/>
</dbReference>
<dbReference type="CDD" id="cd07713">
    <property type="entry name" value="DHPS-like_MBL-fold"/>
    <property type="match status" value="1"/>
</dbReference>
<name>A0A1V1PB82_9BACT</name>
<dbReference type="InterPro" id="IPR036866">
    <property type="entry name" value="RibonucZ/Hydroxyglut_hydro"/>
</dbReference>
<reference evidence="2" key="1">
    <citation type="submission" date="2012-11" db="EMBL/GenBank/DDBJ databases">
        <authorList>
            <person name="Lucero-Rivera Y.E."/>
            <person name="Tovar-Ramirez D."/>
        </authorList>
    </citation>
    <scope>NUCLEOTIDE SEQUENCE [LARGE SCALE GENOMIC DNA]</scope>
    <source>
        <strain evidence="2">Araruama</strain>
    </source>
</reference>
<gene>
    <name evidence="1" type="ORF">OMM_01939</name>
</gene>
<comment type="caution">
    <text evidence="1">The sequence shown here is derived from an EMBL/GenBank/DDBJ whole genome shotgun (WGS) entry which is preliminary data.</text>
</comment>
<dbReference type="AlphaFoldDB" id="A0A1V1PB82"/>
<dbReference type="GO" id="GO:0016740">
    <property type="term" value="F:transferase activity"/>
    <property type="evidence" value="ECO:0007669"/>
    <property type="project" value="TreeGrafter"/>
</dbReference>
<dbReference type="SUPFAM" id="SSF56281">
    <property type="entry name" value="Metallo-hydrolase/oxidoreductase"/>
    <property type="match status" value="1"/>
</dbReference>
<dbReference type="Pfam" id="PF23023">
    <property type="entry name" value="Anti-Pycsar_Apyc1"/>
    <property type="match status" value="1"/>
</dbReference>
<evidence type="ECO:0000313" key="2">
    <source>
        <dbReference type="Proteomes" id="UP000189670"/>
    </source>
</evidence>
<dbReference type="Proteomes" id="UP000189670">
    <property type="component" value="Unassembled WGS sequence"/>
</dbReference>
<evidence type="ECO:0000313" key="1">
    <source>
        <dbReference type="EMBL" id="ETR72137.1"/>
    </source>
</evidence>
<dbReference type="EMBL" id="ATBP01000179">
    <property type="protein sequence ID" value="ETR72137.1"/>
    <property type="molecule type" value="Genomic_DNA"/>
</dbReference>
<proteinExistence type="predicted"/>
<dbReference type="InterPro" id="IPR041712">
    <property type="entry name" value="DHPS-like_MBL-fold"/>
</dbReference>
<dbReference type="PANTHER" id="PTHR13754">
    <property type="entry name" value="METALLO-BETA-LACTAMASE SUPERFAMILY PROTEIN"/>
    <property type="match status" value="1"/>
</dbReference>
<accession>A0A1V1PB82</accession>
<protein>
    <submittedName>
        <fullName evidence="1">Beta-lactamase domain-containing protein</fullName>
    </submittedName>
</protein>